<evidence type="ECO:0000256" key="5">
    <source>
        <dbReference type="ARBA" id="ARBA00022985"/>
    </source>
</evidence>
<dbReference type="InterPro" id="IPR001173">
    <property type="entry name" value="Glyco_trans_2-like"/>
</dbReference>
<dbReference type="GO" id="GO:0016757">
    <property type="term" value="F:glycosyltransferase activity"/>
    <property type="evidence" value="ECO:0007669"/>
    <property type="project" value="UniProtKB-KW"/>
</dbReference>
<evidence type="ECO:0000256" key="3">
    <source>
        <dbReference type="ARBA" id="ARBA00022679"/>
    </source>
</evidence>
<dbReference type="STRING" id="1802439.A2589_02270"/>
<reference evidence="10 11" key="1">
    <citation type="journal article" date="2016" name="Nat. Commun.">
        <title>Thousands of microbial genomes shed light on interconnected biogeochemical processes in an aquifer system.</title>
        <authorList>
            <person name="Anantharaman K."/>
            <person name="Brown C.T."/>
            <person name="Hug L.A."/>
            <person name="Sharon I."/>
            <person name="Castelle C.J."/>
            <person name="Probst A.J."/>
            <person name="Thomas B.C."/>
            <person name="Singh A."/>
            <person name="Wilkins M.J."/>
            <person name="Karaoz U."/>
            <person name="Brodie E.L."/>
            <person name="Williams K.H."/>
            <person name="Hubbard S.S."/>
            <person name="Banfield J.F."/>
        </authorList>
    </citation>
    <scope>NUCLEOTIDE SEQUENCE [LARGE SCALE GENOMIC DNA]</scope>
</reference>
<dbReference type="CDD" id="cd04187">
    <property type="entry name" value="DPM1_like_bac"/>
    <property type="match status" value="1"/>
</dbReference>
<feature type="domain" description="Glycosyltransferase 2-like" evidence="9">
    <location>
        <begin position="3"/>
        <end position="155"/>
    </location>
</feature>
<sequence length="307" mass="34626">MISIIVPIYNEAKTLVALHEKLCQTLSKQSDNFEILFINDGSQDKTEEVASRLQPLRLISLQRNYGQTAAIDVGIHNAKGDIIVLIDADLQNDPRDILKLLAKLDDGYDVAVGWRTERHDYWTRVLFSKLANLIARWLLNLPLHDFGCGLKVYRSKFIKDFRLWGEAQVFLPAVAKERGARLVEVPIPHFVRETGVAKVRISKMIRGIFDLLGIVFFVKYFARPLRFFGGVGLYMAVLSVVTFSAAVYLRIAGILNFTETPLPVIGSLFAILAVLLVMLGLMAETMLRLHYSITNLSPYMIRSASEK</sequence>
<gene>
    <name evidence="10" type="ORF">A2589_02270</name>
</gene>
<dbReference type="EMBL" id="MHTK01000006">
    <property type="protein sequence ID" value="OHA59660.1"/>
    <property type="molecule type" value="Genomic_DNA"/>
</dbReference>
<dbReference type="Pfam" id="PF00535">
    <property type="entry name" value="Glycos_transf_2"/>
    <property type="match status" value="1"/>
</dbReference>
<accession>A0A1G2QGB3</accession>
<evidence type="ECO:0000313" key="11">
    <source>
        <dbReference type="Proteomes" id="UP000177838"/>
    </source>
</evidence>
<evidence type="ECO:0000256" key="1">
    <source>
        <dbReference type="ARBA" id="ARBA00022475"/>
    </source>
</evidence>
<evidence type="ECO:0000313" key="10">
    <source>
        <dbReference type="EMBL" id="OHA59660.1"/>
    </source>
</evidence>
<dbReference type="Proteomes" id="UP000177838">
    <property type="component" value="Unassembled WGS sequence"/>
</dbReference>
<organism evidence="10 11">
    <name type="scientific">Candidatus Vogelbacteria bacterium RIFOXYD1_FULL_46_19</name>
    <dbReference type="NCBI Taxonomy" id="1802439"/>
    <lineage>
        <taxon>Bacteria</taxon>
        <taxon>Candidatus Vogeliibacteriota</taxon>
    </lineage>
</organism>
<evidence type="ECO:0000256" key="2">
    <source>
        <dbReference type="ARBA" id="ARBA00022676"/>
    </source>
</evidence>
<keyword evidence="3" id="KW-0808">Transferase</keyword>
<name>A0A1G2QGB3_9BACT</name>
<dbReference type="SUPFAM" id="SSF53448">
    <property type="entry name" value="Nucleotide-diphospho-sugar transferases"/>
    <property type="match status" value="1"/>
</dbReference>
<evidence type="ECO:0000256" key="7">
    <source>
        <dbReference type="ARBA" id="ARBA00023136"/>
    </source>
</evidence>
<evidence type="ECO:0000256" key="8">
    <source>
        <dbReference type="SAM" id="Phobius"/>
    </source>
</evidence>
<evidence type="ECO:0000259" key="9">
    <source>
        <dbReference type="Pfam" id="PF00535"/>
    </source>
</evidence>
<protein>
    <recommendedName>
        <fullName evidence="9">Glycosyltransferase 2-like domain-containing protein</fullName>
    </recommendedName>
</protein>
<keyword evidence="5" id="KW-0448">Lipopolysaccharide biosynthesis</keyword>
<keyword evidence="2" id="KW-0328">Glycosyltransferase</keyword>
<dbReference type="PANTHER" id="PTHR48090">
    <property type="entry name" value="UNDECAPRENYL-PHOSPHATE 4-DEOXY-4-FORMAMIDO-L-ARABINOSE TRANSFERASE-RELATED"/>
    <property type="match status" value="1"/>
</dbReference>
<dbReference type="InterPro" id="IPR029044">
    <property type="entry name" value="Nucleotide-diphossugar_trans"/>
</dbReference>
<dbReference type="AlphaFoldDB" id="A0A1G2QGB3"/>
<dbReference type="GO" id="GO:0009103">
    <property type="term" value="P:lipopolysaccharide biosynthetic process"/>
    <property type="evidence" value="ECO:0007669"/>
    <property type="project" value="UniProtKB-KW"/>
</dbReference>
<proteinExistence type="predicted"/>
<keyword evidence="1" id="KW-1003">Cell membrane</keyword>
<dbReference type="PANTHER" id="PTHR48090:SF3">
    <property type="entry name" value="UNDECAPRENYL-PHOSPHATE 4-DEOXY-4-FORMAMIDO-L-ARABINOSE TRANSFERASE"/>
    <property type="match status" value="1"/>
</dbReference>
<dbReference type="Gene3D" id="3.90.550.10">
    <property type="entry name" value="Spore Coat Polysaccharide Biosynthesis Protein SpsA, Chain A"/>
    <property type="match status" value="1"/>
</dbReference>
<feature type="transmembrane region" description="Helical" evidence="8">
    <location>
        <begin position="263"/>
        <end position="283"/>
    </location>
</feature>
<dbReference type="GO" id="GO:0005886">
    <property type="term" value="C:plasma membrane"/>
    <property type="evidence" value="ECO:0007669"/>
    <property type="project" value="TreeGrafter"/>
</dbReference>
<dbReference type="InterPro" id="IPR050256">
    <property type="entry name" value="Glycosyltransferase_2"/>
</dbReference>
<comment type="caution">
    <text evidence="10">The sequence shown here is derived from an EMBL/GenBank/DDBJ whole genome shotgun (WGS) entry which is preliminary data.</text>
</comment>
<evidence type="ECO:0000256" key="4">
    <source>
        <dbReference type="ARBA" id="ARBA00022692"/>
    </source>
</evidence>
<keyword evidence="6 8" id="KW-1133">Transmembrane helix</keyword>
<keyword evidence="4 8" id="KW-0812">Transmembrane</keyword>
<feature type="transmembrane region" description="Helical" evidence="8">
    <location>
        <begin position="231"/>
        <end position="251"/>
    </location>
</feature>
<keyword evidence="7 8" id="KW-0472">Membrane</keyword>
<evidence type="ECO:0000256" key="6">
    <source>
        <dbReference type="ARBA" id="ARBA00022989"/>
    </source>
</evidence>